<sequence>MDGGELVPTALSQGESYHVFCTYSSTDYQWTHTLIQQLEQSGLRVCDHERDFTAGRPILNNMSESIQKSQKVLLVLSAEFVRSRWCLLEANMSMFRDCLQRKPIVPLLLQRDLPIPLPLAHLTYLDVHQPDFRQQLMRVLCTPNQEMQGSTVVPYQPPSFYNGKSLEPLPAVNEEQLNRDHFKSFDCGEWSESVPEQLRLIIQQPEVYQQAIQIINTNEKHRIMRELQKAVGQANSLLYEQNVLIGAQSNSKLLLVYVSVERCRQELSGHDQDQEVFYKAIQKYSCDYTCRLSNALLPFETTSTDGHLEGGVCFCEFVMNQMLLGKTRFCCCCMSVFSAFSLW</sequence>
<dbReference type="PROSITE" id="PS50104">
    <property type="entry name" value="TIR"/>
    <property type="match status" value="1"/>
</dbReference>
<evidence type="ECO:0000259" key="6">
    <source>
        <dbReference type="PROSITE" id="PS50104"/>
    </source>
</evidence>
<dbReference type="Gene3D" id="3.40.50.10140">
    <property type="entry name" value="Toll/interleukin-1 receptor homology (TIR) domain"/>
    <property type="match status" value="1"/>
</dbReference>
<dbReference type="GO" id="GO:0007165">
    <property type="term" value="P:signal transduction"/>
    <property type="evidence" value="ECO:0007669"/>
    <property type="project" value="InterPro"/>
</dbReference>
<dbReference type="Pfam" id="PF13676">
    <property type="entry name" value="TIR_2"/>
    <property type="match status" value="1"/>
</dbReference>
<accession>A0AAV2M8D6</accession>
<feature type="domain" description="TIR" evidence="6">
    <location>
        <begin position="15"/>
        <end position="140"/>
    </location>
</feature>
<dbReference type="InterPro" id="IPR035897">
    <property type="entry name" value="Toll_tir_struct_dom_sf"/>
</dbReference>
<dbReference type="AlphaFoldDB" id="A0AAV2M8D6"/>
<dbReference type="PANTHER" id="PTHR24365:SF530">
    <property type="entry name" value="MSTPROX-RELATED"/>
    <property type="match status" value="1"/>
</dbReference>
<evidence type="ECO:0000256" key="1">
    <source>
        <dbReference type="ARBA" id="ARBA00004370"/>
    </source>
</evidence>
<keyword evidence="2" id="KW-0812">Transmembrane</keyword>
<dbReference type="PANTHER" id="PTHR24365">
    <property type="entry name" value="TOLL-LIKE RECEPTOR"/>
    <property type="match status" value="1"/>
</dbReference>
<evidence type="ECO:0000256" key="2">
    <source>
        <dbReference type="ARBA" id="ARBA00022692"/>
    </source>
</evidence>
<reference evidence="7 8" key="1">
    <citation type="submission" date="2024-04" db="EMBL/GenBank/DDBJ databases">
        <authorList>
            <person name="Waldvogel A.-M."/>
            <person name="Schoenle A."/>
        </authorList>
    </citation>
    <scope>NUCLEOTIDE SEQUENCE [LARGE SCALE GENOMIC DNA]</scope>
</reference>
<protein>
    <recommendedName>
        <fullName evidence="6">TIR domain-containing protein</fullName>
    </recommendedName>
</protein>
<dbReference type="GO" id="GO:0005886">
    <property type="term" value="C:plasma membrane"/>
    <property type="evidence" value="ECO:0007669"/>
    <property type="project" value="TreeGrafter"/>
</dbReference>
<dbReference type="GO" id="GO:0006954">
    <property type="term" value="P:inflammatory response"/>
    <property type="evidence" value="ECO:0007669"/>
    <property type="project" value="TreeGrafter"/>
</dbReference>
<keyword evidence="5" id="KW-0472">Membrane</keyword>
<dbReference type="InterPro" id="IPR000157">
    <property type="entry name" value="TIR_dom"/>
</dbReference>
<evidence type="ECO:0000256" key="4">
    <source>
        <dbReference type="ARBA" id="ARBA00022989"/>
    </source>
</evidence>
<keyword evidence="3" id="KW-0732">Signal</keyword>
<dbReference type="EMBL" id="OZ035828">
    <property type="protein sequence ID" value="CAL1609514.1"/>
    <property type="molecule type" value="Genomic_DNA"/>
</dbReference>
<dbReference type="SMART" id="SM00255">
    <property type="entry name" value="TIR"/>
    <property type="match status" value="1"/>
</dbReference>
<keyword evidence="8" id="KW-1185">Reference proteome</keyword>
<keyword evidence="4" id="KW-1133">Transmembrane helix</keyword>
<dbReference type="SUPFAM" id="SSF52200">
    <property type="entry name" value="Toll/Interleukin receptor TIR domain"/>
    <property type="match status" value="1"/>
</dbReference>
<name>A0AAV2M8D6_KNICA</name>
<evidence type="ECO:0000313" key="8">
    <source>
        <dbReference type="Proteomes" id="UP001497482"/>
    </source>
</evidence>
<comment type="subcellular location">
    <subcellularLocation>
        <location evidence="1">Membrane</location>
    </subcellularLocation>
</comment>
<organism evidence="7 8">
    <name type="scientific">Knipowitschia caucasica</name>
    <name type="common">Caucasian dwarf goby</name>
    <name type="synonym">Pomatoschistus caucasicus</name>
    <dbReference type="NCBI Taxonomy" id="637954"/>
    <lineage>
        <taxon>Eukaryota</taxon>
        <taxon>Metazoa</taxon>
        <taxon>Chordata</taxon>
        <taxon>Craniata</taxon>
        <taxon>Vertebrata</taxon>
        <taxon>Euteleostomi</taxon>
        <taxon>Actinopterygii</taxon>
        <taxon>Neopterygii</taxon>
        <taxon>Teleostei</taxon>
        <taxon>Neoteleostei</taxon>
        <taxon>Acanthomorphata</taxon>
        <taxon>Gobiaria</taxon>
        <taxon>Gobiiformes</taxon>
        <taxon>Gobioidei</taxon>
        <taxon>Gobiidae</taxon>
        <taxon>Gobiinae</taxon>
        <taxon>Knipowitschia</taxon>
    </lineage>
</organism>
<proteinExistence type="predicted"/>
<evidence type="ECO:0000256" key="3">
    <source>
        <dbReference type="ARBA" id="ARBA00022729"/>
    </source>
</evidence>
<gene>
    <name evidence="7" type="ORF">KC01_LOCUS36236</name>
</gene>
<dbReference type="Proteomes" id="UP001497482">
    <property type="component" value="Chromosome 6"/>
</dbReference>
<dbReference type="GO" id="GO:0038023">
    <property type="term" value="F:signaling receptor activity"/>
    <property type="evidence" value="ECO:0007669"/>
    <property type="project" value="TreeGrafter"/>
</dbReference>
<evidence type="ECO:0000313" key="7">
    <source>
        <dbReference type="EMBL" id="CAL1609514.1"/>
    </source>
</evidence>
<evidence type="ECO:0000256" key="5">
    <source>
        <dbReference type="ARBA" id="ARBA00023136"/>
    </source>
</evidence>